<dbReference type="Pfam" id="PF12006">
    <property type="entry name" value="DUF3500"/>
    <property type="match status" value="1"/>
</dbReference>
<dbReference type="InterPro" id="IPR021889">
    <property type="entry name" value="DUF3500"/>
</dbReference>
<sequence length="330" mass="35541">MTLDDAAQSAAATAATIQALSTAADALTAMLSPAQRDAAFAVLDDPTWTQWSYLPGDRPGLSLEAAPPDVLDAVKALVAASHSPHGARLVEGAIEVERERRRLVTGEKPSGDRYWVRVYGTPGSDQPWGCRFNGHHVGVHVSVADGAVTVTPHFVGAEPARIPEGPLAGARLLGPEEDLARDLLAQMSPAQLSQAITSDMAPADILSGMDPVVDPSVLPQGVRRADLDAGARRAFDALVRRYLDRLPEAYAREWWEEAMDVAADDLAFAWAGGTRVAEGHYYCVTSPVLLIEYDNTQDDANHAHSVLRHLRDDFGGDVLRRHRRAAHDAN</sequence>
<dbReference type="STRING" id="1385520.N802_14095"/>
<dbReference type="Proteomes" id="UP000030002">
    <property type="component" value="Unassembled WGS sequence"/>
</dbReference>
<evidence type="ECO:0000313" key="1">
    <source>
        <dbReference type="EMBL" id="KGN33177.1"/>
    </source>
</evidence>
<evidence type="ECO:0000313" key="2">
    <source>
        <dbReference type="Proteomes" id="UP000030002"/>
    </source>
</evidence>
<dbReference type="EMBL" id="AVPJ01000004">
    <property type="protein sequence ID" value="KGN33177.1"/>
    <property type="molecule type" value="Genomic_DNA"/>
</dbReference>
<dbReference type="AlphaFoldDB" id="A0A0A0JAX4"/>
<protein>
    <recommendedName>
        <fullName evidence="3">DUF3500 domain-containing protein</fullName>
    </recommendedName>
</protein>
<keyword evidence="2" id="KW-1185">Reference proteome</keyword>
<name>A0A0A0JAX4_9MICO</name>
<dbReference type="PANTHER" id="PTHR37489">
    <property type="entry name" value="DUF3500 DOMAIN-CONTAINING PROTEIN"/>
    <property type="match status" value="1"/>
</dbReference>
<organism evidence="1 2">
    <name type="scientific">Knoellia sinensis KCTC 19936</name>
    <dbReference type="NCBI Taxonomy" id="1385520"/>
    <lineage>
        <taxon>Bacteria</taxon>
        <taxon>Bacillati</taxon>
        <taxon>Actinomycetota</taxon>
        <taxon>Actinomycetes</taxon>
        <taxon>Micrococcales</taxon>
        <taxon>Intrasporangiaceae</taxon>
        <taxon>Knoellia</taxon>
    </lineage>
</organism>
<gene>
    <name evidence="1" type="ORF">N802_14095</name>
</gene>
<dbReference type="eggNOG" id="COG0715">
    <property type="taxonomic scope" value="Bacteria"/>
</dbReference>
<accession>A0A0A0JAX4</accession>
<reference evidence="1 2" key="1">
    <citation type="submission" date="2013-08" db="EMBL/GenBank/DDBJ databases">
        <title>The genome sequence of Knoellia sinensis.</title>
        <authorList>
            <person name="Zhu W."/>
            <person name="Wang G."/>
        </authorList>
    </citation>
    <scope>NUCLEOTIDE SEQUENCE [LARGE SCALE GENOMIC DNA]</scope>
    <source>
        <strain evidence="1 2">KCTC 19936</strain>
    </source>
</reference>
<comment type="caution">
    <text evidence="1">The sequence shown here is derived from an EMBL/GenBank/DDBJ whole genome shotgun (WGS) entry which is preliminary data.</text>
</comment>
<evidence type="ECO:0008006" key="3">
    <source>
        <dbReference type="Google" id="ProtNLM"/>
    </source>
</evidence>
<proteinExistence type="predicted"/>
<dbReference type="RefSeq" id="WP_245613848.1">
    <property type="nucleotide sequence ID" value="NZ_AVPJ01000004.1"/>
</dbReference>
<dbReference type="PANTHER" id="PTHR37489:SF1">
    <property type="entry name" value="DUF3500 DOMAIN-CONTAINING PROTEIN"/>
    <property type="match status" value="1"/>
</dbReference>